<sequence length="366" mass="40312">MADEDFDKSEAASPYKLQRAREQGQVPKSTEVVAAVVLVTAIAMLHAKGTDGILREFRFDLTVLQRAARAEDGVELVALTGAMLGHLLVVLLPFLITIVLAAIAGNLLQTGPLFAPKALKPDWSRLNPAKGLRQLLSIRTLFQAGRSCIKLILLALVVWYALKAMLPQFQHLAALSPRRYIETMVADIGDVGFRVGAILILIAAVDWLFMRRQFATRMRMSKREVKDEHKQREGDPRIRARQREIRQQMSKRSALIGKAGGADVIIANPTHLAVALEYQHGKMESPRVIAKGAGAVALAIRRVGRDHGVPIVENRSLARALFRQLDIGHHVPPSLYVDVAKIMVWVLAMKRSRHVVAAPSAEGVVS</sequence>
<dbReference type="PANTHER" id="PTHR30531">
    <property type="entry name" value="FLAGELLAR BIOSYNTHETIC PROTEIN FLHB"/>
    <property type="match status" value="1"/>
</dbReference>
<keyword evidence="5" id="KW-1185">Reference proteome</keyword>
<dbReference type="InterPro" id="IPR029025">
    <property type="entry name" value="T3SS_substrate_exporter_C"/>
</dbReference>
<feature type="region of interest" description="Disordered" evidence="2">
    <location>
        <begin position="1"/>
        <end position="22"/>
    </location>
</feature>
<keyword evidence="4" id="KW-0966">Cell projection</keyword>
<comment type="caution">
    <text evidence="4">The sequence shown here is derived from an EMBL/GenBank/DDBJ whole genome shotgun (WGS) entry which is preliminary data.</text>
</comment>
<protein>
    <submittedName>
        <fullName evidence="4">Flagellar biosynthetic protein FlhB</fullName>
    </submittedName>
</protein>
<dbReference type="EMBL" id="CATZLL010000024">
    <property type="protein sequence ID" value="CAJ0822617.1"/>
    <property type="molecule type" value="Genomic_DNA"/>
</dbReference>
<feature type="transmembrane region" description="Helical" evidence="3">
    <location>
        <begin position="191"/>
        <end position="210"/>
    </location>
</feature>
<dbReference type="Proteomes" id="UP001189757">
    <property type="component" value="Unassembled WGS sequence"/>
</dbReference>
<evidence type="ECO:0000313" key="5">
    <source>
        <dbReference type="Proteomes" id="UP001189757"/>
    </source>
</evidence>
<evidence type="ECO:0000256" key="2">
    <source>
        <dbReference type="SAM" id="MobiDB-lite"/>
    </source>
</evidence>
<dbReference type="Gene3D" id="3.40.1690.10">
    <property type="entry name" value="secretion proteins EscU"/>
    <property type="match status" value="1"/>
</dbReference>
<keyword evidence="4" id="KW-0969">Cilium</keyword>
<dbReference type="SUPFAM" id="SSF160544">
    <property type="entry name" value="EscU C-terminal domain-like"/>
    <property type="match status" value="1"/>
</dbReference>
<dbReference type="Pfam" id="PF01312">
    <property type="entry name" value="Bac_export_2"/>
    <property type="match status" value="1"/>
</dbReference>
<keyword evidence="3" id="KW-0812">Transmembrane</keyword>
<dbReference type="PRINTS" id="PR00950">
    <property type="entry name" value="TYPE3IMSPROT"/>
</dbReference>
<reference evidence="4 5" key="1">
    <citation type="submission" date="2023-07" db="EMBL/GenBank/DDBJ databases">
        <authorList>
            <person name="Peeters C."/>
        </authorList>
    </citation>
    <scope>NUCLEOTIDE SEQUENCE [LARGE SCALE GENOMIC DNA]</scope>
    <source>
        <strain evidence="4 5">LMG 18101</strain>
    </source>
</reference>
<keyword evidence="3" id="KW-1133">Transmembrane helix</keyword>
<gene>
    <name evidence="4" type="primary">flhB_3</name>
    <name evidence="4" type="ORF">LMG18101_05097</name>
</gene>
<feature type="transmembrane region" description="Helical" evidence="3">
    <location>
        <begin position="83"/>
        <end position="108"/>
    </location>
</feature>
<keyword evidence="4" id="KW-0282">Flagellum</keyword>
<evidence type="ECO:0000313" key="4">
    <source>
        <dbReference type="EMBL" id="CAJ0822617.1"/>
    </source>
</evidence>
<accession>A0ABM9KB76</accession>
<evidence type="ECO:0000256" key="1">
    <source>
        <dbReference type="ARBA" id="ARBA00010690"/>
    </source>
</evidence>
<dbReference type="RefSeq" id="WP_316682864.1">
    <property type="nucleotide sequence ID" value="NZ_CATZLL010000024.1"/>
</dbReference>
<organism evidence="4 5">
    <name type="scientific">Ralstonia flaminis</name>
    <dbReference type="NCBI Taxonomy" id="3058597"/>
    <lineage>
        <taxon>Bacteria</taxon>
        <taxon>Pseudomonadati</taxon>
        <taxon>Pseudomonadota</taxon>
        <taxon>Betaproteobacteria</taxon>
        <taxon>Burkholderiales</taxon>
        <taxon>Burkholderiaceae</taxon>
        <taxon>Ralstonia</taxon>
    </lineage>
</organism>
<name>A0ABM9KB76_9RALS</name>
<dbReference type="InterPro" id="IPR006135">
    <property type="entry name" value="T3SS_substrate_exporter"/>
</dbReference>
<proteinExistence type="inferred from homology"/>
<evidence type="ECO:0000256" key="3">
    <source>
        <dbReference type="SAM" id="Phobius"/>
    </source>
</evidence>
<dbReference type="PANTHER" id="PTHR30531:SF14">
    <property type="entry name" value="SURFACE PRESENTATION OF ANTIGENS PROTEIN SPAS"/>
    <property type="match status" value="1"/>
</dbReference>
<feature type="transmembrane region" description="Helical" evidence="3">
    <location>
        <begin position="140"/>
        <end position="162"/>
    </location>
</feature>
<comment type="similarity">
    <text evidence="1">Belongs to the type III secretion exporter family.</text>
</comment>
<keyword evidence="3" id="KW-0472">Membrane</keyword>